<gene>
    <name evidence="7" type="ORF">FO442_00470</name>
</gene>
<evidence type="ECO:0000256" key="6">
    <source>
        <dbReference type="ARBA" id="ARBA00023315"/>
    </source>
</evidence>
<dbReference type="GO" id="GO:0016746">
    <property type="term" value="F:acyltransferase activity"/>
    <property type="evidence" value="ECO:0007669"/>
    <property type="project" value="UniProtKB-KW"/>
</dbReference>
<dbReference type="OrthoDB" id="9801955at2"/>
<keyword evidence="5" id="KW-0472">Membrane</keyword>
<dbReference type="Pfam" id="PF03279">
    <property type="entry name" value="Lip_A_acyltrans"/>
    <property type="match status" value="1"/>
</dbReference>
<dbReference type="AlphaFoldDB" id="A0A556N6E3"/>
<keyword evidence="4" id="KW-0808">Transferase</keyword>
<dbReference type="RefSeq" id="WP_144331169.1">
    <property type="nucleotide sequence ID" value="NZ_VLPL01000001.1"/>
</dbReference>
<evidence type="ECO:0000256" key="3">
    <source>
        <dbReference type="ARBA" id="ARBA00022519"/>
    </source>
</evidence>
<comment type="subcellular location">
    <subcellularLocation>
        <location evidence="1">Cell inner membrane</location>
    </subcellularLocation>
</comment>
<protein>
    <recommendedName>
        <fullName evidence="9">Lipid A biosynthesis acyltransferase</fullName>
    </recommendedName>
</protein>
<dbReference type="EMBL" id="VLPL01000001">
    <property type="protein sequence ID" value="TSJ47633.1"/>
    <property type="molecule type" value="Genomic_DNA"/>
</dbReference>
<keyword evidence="2" id="KW-1003">Cell membrane</keyword>
<organism evidence="7 8">
    <name type="scientific">Fluviicola chungangensis</name>
    <dbReference type="NCBI Taxonomy" id="2597671"/>
    <lineage>
        <taxon>Bacteria</taxon>
        <taxon>Pseudomonadati</taxon>
        <taxon>Bacteroidota</taxon>
        <taxon>Flavobacteriia</taxon>
        <taxon>Flavobacteriales</taxon>
        <taxon>Crocinitomicaceae</taxon>
        <taxon>Fluviicola</taxon>
    </lineage>
</organism>
<sequence length="312" mass="36843">MSKVAYYLFVLPLSKLPLWITYRFSDLFFLLLITVFPYRKKVIEGNIARSFPHLSPKEHRKIKRSFYRYFADMLLEGVKNLGISEKELRKRFEIKNPELMEQLYEQNKSVLLVSAHYMNWEWMITGQDLFFPHQAIGIGMPLTSGYWDKKINALRSRFGMKVIHAKIVKDTFNAYLQKGVPTATLVLSDQSPADSAKCYWMTFLHQTTGIIFGAEQLANTYDQAVVFYLPKKIKRGYYEVELQLLTDEPRTLPWGKITETHARLLEQRILEEPGPWLWSHKRWKRTVPDNIPQLKEEQREKFNSLFRTPSPK</sequence>
<evidence type="ECO:0008006" key="9">
    <source>
        <dbReference type="Google" id="ProtNLM"/>
    </source>
</evidence>
<comment type="caution">
    <text evidence="7">The sequence shown here is derived from an EMBL/GenBank/DDBJ whole genome shotgun (WGS) entry which is preliminary data.</text>
</comment>
<evidence type="ECO:0000256" key="1">
    <source>
        <dbReference type="ARBA" id="ARBA00004533"/>
    </source>
</evidence>
<keyword evidence="6" id="KW-0012">Acyltransferase</keyword>
<evidence type="ECO:0000256" key="2">
    <source>
        <dbReference type="ARBA" id="ARBA00022475"/>
    </source>
</evidence>
<proteinExistence type="predicted"/>
<dbReference type="Proteomes" id="UP000316008">
    <property type="component" value="Unassembled WGS sequence"/>
</dbReference>
<evidence type="ECO:0000313" key="7">
    <source>
        <dbReference type="EMBL" id="TSJ47633.1"/>
    </source>
</evidence>
<keyword evidence="3" id="KW-0997">Cell inner membrane</keyword>
<evidence type="ECO:0000256" key="5">
    <source>
        <dbReference type="ARBA" id="ARBA00023136"/>
    </source>
</evidence>
<dbReference type="PANTHER" id="PTHR30606">
    <property type="entry name" value="LIPID A BIOSYNTHESIS LAUROYL ACYLTRANSFERASE"/>
    <property type="match status" value="1"/>
</dbReference>
<reference evidence="7 8" key="1">
    <citation type="submission" date="2019-07" db="EMBL/GenBank/DDBJ databases">
        <authorList>
            <person name="Huq M.A."/>
        </authorList>
    </citation>
    <scope>NUCLEOTIDE SEQUENCE [LARGE SCALE GENOMIC DNA]</scope>
    <source>
        <strain evidence="7 8">MAH-3</strain>
    </source>
</reference>
<name>A0A556N6E3_9FLAO</name>
<dbReference type="CDD" id="cd07984">
    <property type="entry name" value="LPLAT_LABLAT-like"/>
    <property type="match status" value="1"/>
</dbReference>
<evidence type="ECO:0000256" key="4">
    <source>
        <dbReference type="ARBA" id="ARBA00022679"/>
    </source>
</evidence>
<dbReference type="InterPro" id="IPR004960">
    <property type="entry name" value="LipA_acyltrans"/>
</dbReference>
<dbReference type="PANTHER" id="PTHR30606:SF10">
    <property type="entry name" value="PHOSPHATIDYLINOSITOL MANNOSIDE ACYLTRANSFERASE"/>
    <property type="match status" value="1"/>
</dbReference>
<keyword evidence="8" id="KW-1185">Reference proteome</keyword>
<evidence type="ECO:0000313" key="8">
    <source>
        <dbReference type="Proteomes" id="UP000316008"/>
    </source>
</evidence>
<dbReference type="GO" id="GO:0005886">
    <property type="term" value="C:plasma membrane"/>
    <property type="evidence" value="ECO:0007669"/>
    <property type="project" value="UniProtKB-SubCell"/>
</dbReference>
<dbReference type="GO" id="GO:0009247">
    <property type="term" value="P:glycolipid biosynthetic process"/>
    <property type="evidence" value="ECO:0007669"/>
    <property type="project" value="UniProtKB-ARBA"/>
</dbReference>
<accession>A0A556N6E3</accession>